<keyword evidence="2" id="KW-0540">Nuclease</keyword>
<dbReference type="InterPro" id="IPR003615">
    <property type="entry name" value="HNH_nuc"/>
</dbReference>
<dbReference type="AlphaFoldDB" id="A0A2N3QK75"/>
<name>A0A2N3QK75_9BIFI</name>
<dbReference type="Proteomes" id="UP000233727">
    <property type="component" value="Unassembled WGS sequence"/>
</dbReference>
<feature type="domain" description="HNH nuclease" evidence="1">
    <location>
        <begin position="145"/>
        <end position="197"/>
    </location>
</feature>
<organism evidence="2 3">
    <name type="scientific">Bifidobacterium thermophilum</name>
    <dbReference type="NCBI Taxonomy" id="33905"/>
    <lineage>
        <taxon>Bacteria</taxon>
        <taxon>Bacillati</taxon>
        <taxon>Actinomycetota</taxon>
        <taxon>Actinomycetes</taxon>
        <taxon>Bifidobacteriales</taxon>
        <taxon>Bifidobacteriaceae</taxon>
        <taxon>Bifidobacterium</taxon>
    </lineage>
</organism>
<comment type="caution">
    <text evidence="2">The sequence shown here is derived from an EMBL/GenBank/DDBJ whole genome shotgun (WGS) entry which is preliminary data.</text>
</comment>
<evidence type="ECO:0000259" key="1">
    <source>
        <dbReference type="Pfam" id="PF13391"/>
    </source>
</evidence>
<keyword evidence="2" id="KW-0255">Endonuclease</keyword>
<dbReference type="EMBL" id="PCGY01000013">
    <property type="protein sequence ID" value="PKU91879.1"/>
    <property type="molecule type" value="Genomic_DNA"/>
</dbReference>
<sequence>MMAFALYYVLPARECDDKGADVRRLANRLHRTPSSVALKIWNIAAHDPNRVGLGKVGMRHGSKLDEQVWEMYAESRDTFLEQCLQLLFHTYGSAGLENDDIVGTPSVLETTHMLMTGGEREATVMQRIHQQYFRNLLVKNYHGRCCMTGIGIDQLLVASHIKPWNVSDAVEKTAAGNGLLLNAFHDKAFDRGFITIDDDYRVHVAHSAVPHDEANDRWLYRFEGMRIELPETGRPSHRFIEYHNKEIFLDAA</sequence>
<evidence type="ECO:0000313" key="3">
    <source>
        <dbReference type="Proteomes" id="UP000233727"/>
    </source>
</evidence>
<gene>
    <name evidence="2" type="ORF">CQR47_1216</name>
</gene>
<dbReference type="Pfam" id="PF13391">
    <property type="entry name" value="HNH_2"/>
    <property type="match status" value="1"/>
</dbReference>
<evidence type="ECO:0000313" key="2">
    <source>
        <dbReference type="EMBL" id="PKU91879.1"/>
    </source>
</evidence>
<dbReference type="GO" id="GO:0004519">
    <property type="term" value="F:endonuclease activity"/>
    <property type="evidence" value="ECO:0007669"/>
    <property type="project" value="UniProtKB-KW"/>
</dbReference>
<accession>A0A2N3QK75</accession>
<reference evidence="2 3" key="1">
    <citation type="submission" date="2017-10" db="EMBL/GenBank/DDBJ databases">
        <title>Bifidobacterium genomics.</title>
        <authorList>
            <person name="Lugli G.A."/>
            <person name="Milani C."/>
            <person name="Mancabelli L."/>
        </authorList>
    </citation>
    <scope>NUCLEOTIDE SEQUENCE [LARGE SCALE GENOMIC DNA]</scope>
    <source>
        <strain evidence="2 3">1542B</strain>
    </source>
</reference>
<proteinExistence type="predicted"/>
<keyword evidence="2" id="KW-0378">Hydrolase</keyword>
<protein>
    <submittedName>
        <fullName evidence="2">Restriction endonuclease</fullName>
    </submittedName>
</protein>